<gene>
    <name evidence="1" type="ORF">CR513_55983</name>
</gene>
<dbReference type="OrthoDB" id="1752182at2759"/>
<evidence type="ECO:0000313" key="1">
    <source>
        <dbReference type="EMBL" id="RDX65367.1"/>
    </source>
</evidence>
<sequence>MPISTGITNLYNFVEISHVINCFYTVEAIFDSNSMSHIQDFSNSEDNIADLVDVVKIFEFSDLNPLPEHLKYAYLDDHQQFPIIITNNLNQEQEEKLLNVLRKHKKAIGDQPLHLYAQDLIRGGSPTYKAATMKAESNHSRRNKERSHKITCSRDHLPYLRQPMGESGSSGAKEV</sequence>
<proteinExistence type="predicted"/>
<evidence type="ECO:0000313" key="2">
    <source>
        <dbReference type="Proteomes" id="UP000257109"/>
    </source>
</evidence>
<dbReference type="AlphaFoldDB" id="A0A371EH52"/>
<reference evidence="1" key="1">
    <citation type="submission" date="2018-05" db="EMBL/GenBank/DDBJ databases">
        <title>Draft genome of Mucuna pruriens seed.</title>
        <authorList>
            <person name="Nnadi N.E."/>
            <person name="Vos R."/>
            <person name="Hasami M.H."/>
            <person name="Devisetty U.K."/>
            <person name="Aguiy J.C."/>
        </authorList>
    </citation>
    <scope>NUCLEOTIDE SEQUENCE [LARGE SCALE GENOMIC DNA]</scope>
    <source>
        <strain evidence="1">JCA_2017</strain>
    </source>
</reference>
<dbReference type="Proteomes" id="UP000257109">
    <property type="component" value="Unassembled WGS sequence"/>
</dbReference>
<organism evidence="1 2">
    <name type="scientific">Mucuna pruriens</name>
    <name type="common">Velvet bean</name>
    <name type="synonym">Dolichos pruriens</name>
    <dbReference type="NCBI Taxonomy" id="157652"/>
    <lineage>
        <taxon>Eukaryota</taxon>
        <taxon>Viridiplantae</taxon>
        <taxon>Streptophyta</taxon>
        <taxon>Embryophyta</taxon>
        <taxon>Tracheophyta</taxon>
        <taxon>Spermatophyta</taxon>
        <taxon>Magnoliopsida</taxon>
        <taxon>eudicotyledons</taxon>
        <taxon>Gunneridae</taxon>
        <taxon>Pentapetalae</taxon>
        <taxon>rosids</taxon>
        <taxon>fabids</taxon>
        <taxon>Fabales</taxon>
        <taxon>Fabaceae</taxon>
        <taxon>Papilionoideae</taxon>
        <taxon>50 kb inversion clade</taxon>
        <taxon>NPAAA clade</taxon>
        <taxon>indigoferoid/millettioid clade</taxon>
        <taxon>Phaseoleae</taxon>
        <taxon>Mucuna</taxon>
    </lineage>
</organism>
<protein>
    <submittedName>
        <fullName evidence="1">Uncharacterized protein</fullName>
    </submittedName>
</protein>
<keyword evidence="2" id="KW-1185">Reference proteome</keyword>
<accession>A0A371EH52</accession>
<dbReference type="EMBL" id="QJKJ01013943">
    <property type="protein sequence ID" value="RDX65367.1"/>
    <property type="molecule type" value="Genomic_DNA"/>
</dbReference>
<comment type="caution">
    <text evidence="1">The sequence shown here is derived from an EMBL/GenBank/DDBJ whole genome shotgun (WGS) entry which is preliminary data.</text>
</comment>
<feature type="non-terminal residue" evidence="1">
    <location>
        <position position="1"/>
    </location>
</feature>
<name>A0A371EH52_MUCPR</name>